<proteinExistence type="predicted"/>
<comment type="caution">
    <text evidence="2">The sequence shown here is derived from an EMBL/GenBank/DDBJ whole genome shotgun (WGS) entry which is preliminary data.</text>
</comment>
<evidence type="ECO:0008006" key="4">
    <source>
        <dbReference type="Google" id="ProtNLM"/>
    </source>
</evidence>
<keyword evidence="1" id="KW-0175">Coiled coil</keyword>
<dbReference type="Proteomes" id="UP001497497">
    <property type="component" value="Unassembled WGS sequence"/>
</dbReference>
<reference evidence="2 3" key="1">
    <citation type="submission" date="2024-04" db="EMBL/GenBank/DDBJ databases">
        <authorList>
            <consortium name="Genoscope - CEA"/>
            <person name="William W."/>
        </authorList>
    </citation>
    <scope>NUCLEOTIDE SEQUENCE [LARGE SCALE GENOMIC DNA]</scope>
</reference>
<dbReference type="Gene3D" id="2.60.120.40">
    <property type="match status" value="1"/>
</dbReference>
<evidence type="ECO:0000313" key="3">
    <source>
        <dbReference type="Proteomes" id="UP001497497"/>
    </source>
</evidence>
<dbReference type="InterPro" id="IPR008983">
    <property type="entry name" value="Tumour_necrosis_fac-like_dom"/>
</dbReference>
<organism evidence="2 3">
    <name type="scientific">Lymnaea stagnalis</name>
    <name type="common">Great pond snail</name>
    <name type="synonym">Helix stagnalis</name>
    <dbReference type="NCBI Taxonomy" id="6523"/>
    <lineage>
        <taxon>Eukaryota</taxon>
        <taxon>Metazoa</taxon>
        <taxon>Spiralia</taxon>
        <taxon>Lophotrochozoa</taxon>
        <taxon>Mollusca</taxon>
        <taxon>Gastropoda</taxon>
        <taxon>Heterobranchia</taxon>
        <taxon>Euthyneura</taxon>
        <taxon>Panpulmonata</taxon>
        <taxon>Hygrophila</taxon>
        <taxon>Lymnaeoidea</taxon>
        <taxon>Lymnaeidae</taxon>
        <taxon>Lymnaea</taxon>
    </lineage>
</organism>
<keyword evidence="3" id="KW-1185">Reference proteome</keyword>
<evidence type="ECO:0000313" key="2">
    <source>
        <dbReference type="EMBL" id="CAL1542329.1"/>
    </source>
</evidence>
<dbReference type="AlphaFoldDB" id="A0AAV2I800"/>
<feature type="coiled-coil region" evidence="1">
    <location>
        <begin position="2"/>
        <end position="29"/>
    </location>
</feature>
<sequence length="110" mass="12352">MNNKELSKVDTIENQVAEISNKVTQMEMKCCRPNVGFSAWSTFNLAAGCVDLKKIHSVKMKANSGDHFDPLSVTLTAPLNGLYLINISTRCEKDEPFFIACFHKTKKKIK</sequence>
<dbReference type="EMBL" id="CAXITT010000481">
    <property type="protein sequence ID" value="CAL1542329.1"/>
    <property type="molecule type" value="Genomic_DNA"/>
</dbReference>
<gene>
    <name evidence="2" type="ORF">GSLYS_00015923001</name>
</gene>
<protein>
    <recommendedName>
        <fullName evidence="4">C1q domain-containing protein</fullName>
    </recommendedName>
</protein>
<name>A0AAV2I800_LYMST</name>
<evidence type="ECO:0000256" key="1">
    <source>
        <dbReference type="SAM" id="Coils"/>
    </source>
</evidence>
<accession>A0AAV2I800</accession>